<organism evidence="1 2">
    <name type="scientific">Ascaris lumbricoides</name>
    <name type="common">Giant roundworm</name>
    <dbReference type="NCBI Taxonomy" id="6252"/>
    <lineage>
        <taxon>Eukaryota</taxon>
        <taxon>Metazoa</taxon>
        <taxon>Ecdysozoa</taxon>
        <taxon>Nematoda</taxon>
        <taxon>Chromadorea</taxon>
        <taxon>Rhabditida</taxon>
        <taxon>Spirurina</taxon>
        <taxon>Ascaridomorpha</taxon>
        <taxon>Ascaridoidea</taxon>
        <taxon>Ascarididae</taxon>
        <taxon>Ascaris</taxon>
    </lineage>
</organism>
<dbReference type="AlphaFoldDB" id="A0A0M3HWB8"/>
<dbReference type="WBParaSite" id="ALUE_0000741201-mRNA-1">
    <property type="protein sequence ID" value="ALUE_0000741201-mRNA-1"/>
    <property type="gene ID" value="ALUE_0000741201"/>
</dbReference>
<keyword evidence="1" id="KW-1185">Reference proteome</keyword>
<evidence type="ECO:0000313" key="1">
    <source>
        <dbReference type="Proteomes" id="UP000036681"/>
    </source>
</evidence>
<sequence length="43" mass="4940">MKETGGARRERCEQNKLLKRDVCMAPVSAMCHPFPSIAYFCTY</sequence>
<accession>A0A0M3HWB8</accession>
<name>A0A0M3HWB8_ASCLU</name>
<proteinExistence type="predicted"/>
<dbReference type="Proteomes" id="UP000036681">
    <property type="component" value="Unplaced"/>
</dbReference>
<protein>
    <submittedName>
        <fullName evidence="2">Uncharacterized protein</fullName>
    </submittedName>
</protein>
<reference evidence="2" key="1">
    <citation type="submission" date="2017-02" db="UniProtKB">
        <authorList>
            <consortium name="WormBaseParasite"/>
        </authorList>
    </citation>
    <scope>IDENTIFICATION</scope>
</reference>
<evidence type="ECO:0000313" key="2">
    <source>
        <dbReference type="WBParaSite" id="ALUE_0000741201-mRNA-1"/>
    </source>
</evidence>